<gene>
    <name evidence="2" type="ORF">WH47_08424</name>
</gene>
<organism evidence="2 3">
    <name type="scientific">Habropoda laboriosa</name>
    <dbReference type="NCBI Taxonomy" id="597456"/>
    <lineage>
        <taxon>Eukaryota</taxon>
        <taxon>Metazoa</taxon>
        <taxon>Ecdysozoa</taxon>
        <taxon>Arthropoda</taxon>
        <taxon>Hexapoda</taxon>
        <taxon>Insecta</taxon>
        <taxon>Pterygota</taxon>
        <taxon>Neoptera</taxon>
        <taxon>Endopterygota</taxon>
        <taxon>Hymenoptera</taxon>
        <taxon>Apocrita</taxon>
        <taxon>Aculeata</taxon>
        <taxon>Apoidea</taxon>
        <taxon>Anthophila</taxon>
        <taxon>Apidae</taxon>
        <taxon>Habropoda</taxon>
    </lineage>
</organism>
<evidence type="ECO:0000313" key="3">
    <source>
        <dbReference type="Proteomes" id="UP000053825"/>
    </source>
</evidence>
<reference evidence="2 3" key="1">
    <citation type="submission" date="2015-07" db="EMBL/GenBank/DDBJ databases">
        <title>The genome of Habropoda laboriosa.</title>
        <authorList>
            <person name="Pan H."/>
            <person name="Kapheim K."/>
        </authorList>
    </citation>
    <scope>NUCLEOTIDE SEQUENCE [LARGE SCALE GENOMIC DNA]</scope>
    <source>
        <strain evidence="2">0110345459</strain>
    </source>
</reference>
<dbReference type="EMBL" id="KQ414602">
    <property type="protein sequence ID" value="KOC69649.1"/>
    <property type="molecule type" value="Genomic_DNA"/>
</dbReference>
<keyword evidence="3" id="KW-1185">Reference proteome</keyword>
<dbReference type="Proteomes" id="UP000053825">
    <property type="component" value="Unassembled WGS sequence"/>
</dbReference>
<proteinExistence type="predicted"/>
<protein>
    <submittedName>
        <fullName evidence="2">Uncharacterized protein</fullName>
    </submittedName>
</protein>
<evidence type="ECO:0000313" key="2">
    <source>
        <dbReference type="EMBL" id="KOC69649.1"/>
    </source>
</evidence>
<sequence>MTIDNIRYRIPSHIGIQGNENADKLAKNAVKGAPTTSPKIPFTDLKEIAKSSAMKNTQDTITKQTLTKVVDYFQQFHNTNPKPWMRRGTEVVRERESGEGWIREERSYWRKVKYEAGRTGTCPAAPANGPGDRGVDAVVPIDEDSQDDPQSGWKPAG</sequence>
<name>A0A0L7RFP4_9HYME</name>
<accession>A0A0L7RFP4</accession>
<dbReference type="AlphaFoldDB" id="A0A0L7RFP4"/>
<evidence type="ECO:0000256" key="1">
    <source>
        <dbReference type="SAM" id="MobiDB-lite"/>
    </source>
</evidence>
<feature type="region of interest" description="Disordered" evidence="1">
    <location>
        <begin position="119"/>
        <end position="157"/>
    </location>
</feature>